<dbReference type="Proteomes" id="UP000238634">
    <property type="component" value="Unassembled WGS sequence"/>
</dbReference>
<dbReference type="PANTHER" id="PTHR42970:SF1">
    <property type="entry name" value="PECTATE LYASE C-RELATED"/>
    <property type="match status" value="1"/>
</dbReference>
<dbReference type="PANTHER" id="PTHR42970">
    <property type="entry name" value="PECTATE LYASE C-RELATED"/>
    <property type="match status" value="1"/>
</dbReference>
<dbReference type="GO" id="GO:0046872">
    <property type="term" value="F:metal ion binding"/>
    <property type="evidence" value="ECO:0007669"/>
    <property type="project" value="UniProtKB-KW"/>
</dbReference>
<dbReference type="Gene3D" id="2.160.20.10">
    <property type="entry name" value="Single-stranded right-handed beta-helix, Pectin lyase-like"/>
    <property type="match status" value="1"/>
</dbReference>
<reference evidence="4 5" key="1">
    <citation type="submission" date="2018-02" db="EMBL/GenBank/DDBJ databases">
        <authorList>
            <person name="Cohen D.B."/>
            <person name="Kent A.D."/>
        </authorList>
    </citation>
    <scope>NUCLEOTIDE SEQUENCE [LARGE SCALE GENOMIC DNA]</scope>
    <source>
        <strain evidence="4 5">ULC007</strain>
    </source>
</reference>
<keyword evidence="5" id="KW-1185">Reference proteome</keyword>
<dbReference type="AlphaFoldDB" id="A0A2T1D585"/>
<protein>
    <submittedName>
        <fullName evidence="4">Pectate lyase</fullName>
    </submittedName>
</protein>
<comment type="caution">
    <text evidence="4">The sequence shown here is derived from an EMBL/GenBank/DDBJ whole genome shotgun (WGS) entry which is preliminary data.</text>
</comment>
<sequence length="484" mass="52174">MSRLHRLLFRLFQARKTVLFSLLGLFLVLLLSQVAEQPFEGLAGRSIGLQEIKSLPAFPGAEGFGAATIGGRGGRVIEVTNLNDNGSGSLRAAIEAQGPRVVVFRVGGTILLNTGLAIKHPYITIAGQTAPGGGITLRNNSNKKAPLHINTHDAVVRYLRSRPGSNLNETGDLDALTIAGAKGQVYNVIVDHCSLSWATDEVASTFYDAHDITIQWSILSEGLDCATHIEQGQRQCHSMGLLLGSNGSKNISIHHNLLAHNRRRNPLVKNSGVTDVVNNVVYNSGFGTKSFSPTEVLGTYGRAQANYVNNYFQPGVDTRSADWFIDTKEQPVAVYAEGNQVPKMVVQPDSQKWMVRRHHPAPTITTTSAQSAYEQVLMQAGDNCGLSPTGAFVTTRDTIDDRIVTEVKQKTGHIINDPSEVGGWIKVAAGTPPLDSDHDGMPDAFEARSGLNPKDPADASTDHNGNGYTNIEEFLNETCASKSL</sequence>
<evidence type="ECO:0000256" key="2">
    <source>
        <dbReference type="ARBA" id="ARBA00023180"/>
    </source>
</evidence>
<keyword evidence="2" id="KW-0325">Glycoprotein</keyword>
<keyword evidence="1" id="KW-0479">Metal-binding</keyword>
<dbReference type="STRING" id="1920490.GCA_001895925_02867"/>
<dbReference type="GO" id="GO:0016829">
    <property type="term" value="F:lyase activity"/>
    <property type="evidence" value="ECO:0007669"/>
    <property type="project" value="UniProtKB-KW"/>
</dbReference>
<dbReference type="InterPro" id="IPR052063">
    <property type="entry name" value="Polysaccharide_Lyase_1"/>
</dbReference>
<dbReference type="InterPro" id="IPR011050">
    <property type="entry name" value="Pectin_lyase_fold/virulence"/>
</dbReference>
<accession>A0A2T1D585</accession>
<proteinExistence type="predicted"/>
<dbReference type="InterPro" id="IPR012334">
    <property type="entry name" value="Pectin_lyas_fold"/>
</dbReference>
<dbReference type="EMBL" id="PVWG01000057">
    <property type="protein sequence ID" value="PSB15611.1"/>
    <property type="molecule type" value="Genomic_DNA"/>
</dbReference>
<evidence type="ECO:0000256" key="1">
    <source>
        <dbReference type="ARBA" id="ARBA00022723"/>
    </source>
</evidence>
<keyword evidence="4" id="KW-0456">Lyase</keyword>
<organism evidence="4 5">
    <name type="scientific">Phormidesmis priestleyi ULC007</name>
    <dbReference type="NCBI Taxonomy" id="1920490"/>
    <lineage>
        <taxon>Bacteria</taxon>
        <taxon>Bacillati</taxon>
        <taxon>Cyanobacteriota</taxon>
        <taxon>Cyanophyceae</taxon>
        <taxon>Leptolyngbyales</taxon>
        <taxon>Leptolyngbyaceae</taxon>
        <taxon>Phormidesmis</taxon>
    </lineage>
</organism>
<gene>
    <name evidence="4" type="ORF">C7B65_24065</name>
</gene>
<evidence type="ECO:0000313" key="4">
    <source>
        <dbReference type="EMBL" id="PSB15611.1"/>
    </source>
</evidence>
<evidence type="ECO:0000256" key="3">
    <source>
        <dbReference type="SAM" id="MobiDB-lite"/>
    </source>
</evidence>
<evidence type="ECO:0000313" key="5">
    <source>
        <dbReference type="Proteomes" id="UP000238634"/>
    </source>
</evidence>
<feature type="region of interest" description="Disordered" evidence="3">
    <location>
        <begin position="432"/>
        <end position="467"/>
    </location>
</feature>
<dbReference type="SUPFAM" id="SSF51126">
    <property type="entry name" value="Pectin lyase-like"/>
    <property type="match status" value="1"/>
</dbReference>
<reference evidence="4 5" key="2">
    <citation type="submission" date="2018-03" db="EMBL/GenBank/DDBJ databases">
        <title>The ancient ancestry and fast evolution of plastids.</title>
        <authorList>
            <person name="Moore K.R."/>
            <person name="Magnabosco C."/>
            <person name="Momper L."/>
            <person name="Gold D.A."/>
            <person name="Bosak T."/>
            <person name="Fournier G.P."/>
        </authorList>
    </citation>
    <scope>NUCLEOTIDE SEQUENCE [LARGE SCALE GENOMIC DNA]</scope>
    <source>
        <strain evidence="4 5">ULC007</strain>
    </source>
</reference>
<name>A0A2T1D585_9CYAN</name>